<keyword evidence="10" id="KW-0812">Transmembrane</keyword>
<feature type="compositionally biased region" description="Pro residues" evidence="9">
    <location>
        <begin position="225"/>
        <end position="251"/>
    </location>
</feature>
<feature type="transmembrane region" description="Helical" evidence="10">
    <location>
        <begin position="1522"/>
        <end position="1544"/>
    </location>
</feature>
<feature type="region of interest" description="Disordered" evidence="9">
    <location>
        <begin position="419"/>
        <end position="484"/>
    </location>
</feature>
<dbReference type="InterPro" id="IPR036770">
    <property type="entry name" value="Ankyrin_rpt-contain_sf"/>
</dbReference>
<evidence type="ECO:0000256" key="2">
    <source>
        <dbReference type="ARBA" id="ARBA00022448"/>
    </source>
</evidence>
<evidence type="ECO:0000256" key="3">
    <source>
        <dbReference type="ARBA" id="ARBA00022475"/>
    </source>
</evidence>
<organism evidence="11 12">
    <name type="scientific">Gonium pectorale</name>
    <name type="common">Green alga</name>
    <dbReference type="NCBI Taxonomy" id="33097"/>
    <lineage>
        <taxon>Eukaryota</taxon>
        <taxon>Viridiplantae</taxon>
        <taxon>Chlorophyta</taxon>
        <taxon>core chlorophytes</taxon>
        <taxon>Chlorophyceae</taxon>
        <taxon>CS clade</taxon>
        <taxon>Chlamydomonadales</taxon>
        <taxon>Volvocaceae</taxon>
        <taxon>Gonium</taxon>
    </lineage>
</organism>
<keyword evidence="12" id="KW-1185">Reference proteome</keyword>
<reference evidence="12" key="1">
    <citation type="journal article" date="2016" name="Nat. Commun.">
        <title>The Gonium pectorale genome demonstrates co-option of cell cycle regulation during the evolution of multicellularity.</title>
        <authorList>
            <person name="Hanschen E.R."/>
            <person name="Marriage T.N."/>
            <person name="Ferris P.J."/>
            <person name="Hamaji T."/>
            <person name="Toyoda A."/>
            <person name="Fujiyama A."/>
            <person name="Neme R."/>
            <person name="Noguchi H."/>
            <person name="Minakuchi Y."/>
            <person name="Suzuki M."/>
            <person name="Kawai-Toyooka H."/>
            <person name="Smith D.R."/>
            <person name="Sparks H."/>
            <person name="Anderson J."/>
            <person name="Bakaric R."/>
            <person name="Luria V."/>
            <person name="Karger A."/>
            <person name="Kirschner M.W."/>
            <person name="Durand P.M."/>
            <person name="Michod R.E."/>
            <person name="Nozaki H."/>
            <person name="Olson B.J."/>
        </authorList>
    </citation>
    <scope>NUCLEOTIDE SEQUENCE [LARGE SCALE GENOMIC DNA]</scope>
    <source>
        <strain evidence="12">NIES-2863</strain>
    </source>
</reference>
<keyword evidence="8" id="KW-0407">Ion channel</keyword>
<dbReference type="GO" id="GO:0098703">
    <property type="term" value="P:calcium ion import across plasma membrane"/>
    <property type="evidence" value="ECO:0007669"/>
    <property type="project" value="TreeGrafter"/>
</dbReference>
<keyword evidence="5" id="KW-0677">Repeat</keyword>
<feature type="compositionally biased region" description="Low complexity" evidence="9">
    <location>
        <begin position="464"/>
        <end position="474"/>
    </location>
</feature>
<dbReference type="Proteomes" id="UP000075714">
    <property type="component" value="Unassembled WGS sequence"/>
</dbReference>
<keyword evidence="10" id="KW-0472">Membrane</keyword>
<evidence type="ECO:0000256" key="10">
    <source>
        <dbReference type="SAM" id="Phobius"/>
    </source>
</evidence>
<keyword evidence="6" id="KW-0106">Calcium</keyword>
<keyword evidence="3" id="KW-1003">Cell membrane</keyword>
<dbReference type="PANTHER" id="PTHR10582">
    <property type="entry name" value="TRANSIENT RECEPTOR POTENTIAL ION CHANNEL PROTEIN"/>
    <property type="match status" value="1"/>
</dbReference>
<feature type="region of interest" description="Disordered" evidence="9">
    <location>
        <begin position="1915"/>
        <end position="1938"/>
    </location>
</feature>
<evidence type="ECO:0000256" key="8">
    <source>
        <dbReference type="ARBA" id="ARBA00023303"/>
    </source>
</evidence>
<proteinExistence type="predicted"/>
<keyword evidence="2" id="KW-0813">Transport</keyword>
<keyword evidence="7" id="KW-0406">Ion transport</keyword>
<dbReference type="InterPro" id="IPR024862">
    <property type="entry name" value="TRPV"/>
</dbReference>
<comment type="caution">
    <text evidence="11">The sequence shown here is derived from an EMBL/GenBank/DDBJ whole genome shotgun (WGS) entry which is preliminary data.</text>
</comment>
<feature type="compositionally biased region" description="Polar residues" evidence="9">
    <location>
        <begin position="146"/>
        <end position="160"/>
    </location>
</feature>
<evidence type="ECO:0000256" key="1">
    <source>
        <dbReference type="ARBA" id="ARBA00004651"/>
    </source>
</evidence>
<feature type="transmembrane region" description="Helical" evidence="10">
    <location>
        <begin position="1760"/>
        <end position="1781"/>
    </location>
</feature>
<feature type="region of interest" description="Disordered" evidence="9">
    <location>
        <begin position="225"/>
        <end position="255"/>
    </location>
</feature>
<evidence type="ECO:0000256" key="9">
    <source>
        <dbReference type="SAM" id="MobiDB-lite"/>
    </source>
</evidence>
<gene>
    <name evidence="11" type="ORF">GPECTOR_56g364</name>
</gene>
<feature type="compositionally biased region" description="Polar residues" evidence="9">
    <location>
        <begin position="1106"/>
        <end position="1115"/>
    </location>
</feature>
<comment type="subcellular location">
    <subcellularLocation>
        <location evidence="1">Cell membrane</location>
        <topology evidence="1">Multi-pass membrane protein</topology>
    </subcellularLocation>
</comment>
<accession>A0A150G620</accession>
<dbReference type="GO" id="GO:0005216">
    <property type="term" value="F:monoatomic ion channel activity"/>
    <property type="evidence" value="ECO:0007669"/>
    <property type="project" value="InterPro"/>
</dbReference>
<feature type="region of interest" description="Disordered" evidence="9">
    <location>
        <begin position="107"/>
        <end position="160"/>
    </location>
</feature>
<dbReference type="InterPro" id="IPR002110">
    <property type="entry name" value="Ankyrin_rpt"/>
</dbReference>
<feature type="region of interest" description="Disordered" evidence="9">
    <location>
        <begin position="1"/>
        <end position="77"/>
    </location>
</feature>
<dbReference type="OrthoDB" id="537112at2759"/>
<keyword evidence="10" id="KW-1133">Transmembrane helix</keyword>
<dbReference type="GO" id="GO:0005886">
    <property type="term" value="C:plasma membrane"/>
    <property type="evidence" value="ECO:0007669"/>
    <property type="project" value="UniProtKB-SubCell"/>
</dbReference>
<evidence type="ECO:0000256" key="7">
    <source>
        <dbReference type="ARBA" id="ARBA00023065"/>
    </source>
</evidence>
<feature type="transmembrane region" description="Helical" evidence="10">
    <location>
        <begin position="1880"/>
        <end position="1897"/>
    </location>
</feature>
<evidence type="ECO:0000256" key="4">
    <source>
        <dbReference type="ARBA" id="ARBA00022568"/>
    </source>
</evidence>
<evidence type="ECO:0008006" key="13">
    <source>
        <dbReference type="Google" id="ProtNLM"/>
    </source>
</evidence>
<evidence type="ECO:0000313" key="11">
    <source>
        <dbReference type="EMBL" id="KXZ45268.1"/>
    </source>
</evidence>
<feature type="transmembrane region" description="Helical" evidence="10">
    <location>
        <begin position="1851"/>
        <end position="1868"/>
    </location>
</feature>
<dbReference type="EMBL" id="LSYV01000057">
    <property type="protein sequence ID" value="KXZ45268.1"/>
    <property type="molecule type" value="Genomic_DNA"/>
</dbReference>
<dbReference type="SUPFAM" id="SSF48403">
    <property type="entry name" value="Ankyrin repeat"/>
    <property type="match status" value="1"/>
</dbReference>
<dbReference type="PANTHER" id="PTHR10582:SF2">
    <property type="entry name" value="INACTIVE"/>
    <property type="match status" value="1"/>
</dbReference>
<feature type="compositionally biased region" description="Polar residues" evidence="9">
    <location>
        <begin position="1"/>
        <end position="13"/>
    </location>
</feature>
<sequence length="1938" mass="199520">MQTNPSLRQTPSLSGDGRKASASVGTWASALDVEQGAAGMGEPDSDDSEASQQRAAHALSCGPSLRHLGDDGLSRPLSLASDLGALEKPPAKSGVAAKRRVQIQSMDSDLPEQPAGRSAVTLPGQLNSPLRAPGPHPPTAAPRAPSFTSASGSHTAQSQSNARVAAFMSLQRLSAPMGHVAPDGLPGLHSAAWYNDLDSLLEILKSEDWYNKSLVWHNRNIYPPPTAAPGPPGAPGPSRTRPPPAAPPRTPTPDSATAALKSLLRREYLHFACHPLTIAAASGSVRIVDELLKAMQEETARGRLRDGAITWAGPPEGLPPGCPWVTPLAAAALSGSGECVRLLAAAATRRKALGDDRSVYGCFRFRPLTVAQSAEAVHALFACYCCPADTLRYSLCDAARRIAKLEMGRGAGARALVQHQQALRQQQDHTVGRSAGTGVVSETGHDEDSPPCTPRNTRTSGTIAAAAAAKPDAASPQTPPAAAVPGPTQYLTAALYSGGSAATATATATPVTASATATPSPVPNPASGGSGGSGGDALPPADSITLITAAPGTTGQRAARAVKAAELMLFRARLFHDCLGRPLERSLCDFQPETLAAMAALSALLEHGLHPDRFLTHHEHPHVTSTSLLMVVVRNYRSAITAAGAGAVDYGYGVVASPGAGPGAAGAGGGGHESVALPLASGATSTMLASAASAAYLGPGDLTTAAHDALNALVAGLLSHGSVVDEPPRHVSPQVGGFHVAPPHGPEEPLHHAFKHGPQELVVMLLQHSRLQPEAHEELLEMASAAAAAGSGSGDGASAVPAEEEGDGDGGGGGGESGRDADHHASVARAFYSKRPQTAAEAARRAARRARRLPWAGNRSSPLLAFGAKMQEALLEGSLPLWLHSGRFTELMEDLIKCTIASDAHMVTADLLWLVSEVFERCMGREFEGLAPVGVYSETGASRAAALAGPAGGAATPGAPAAAAAAANRDGSQPGSGKPGAAVADPKIAVAATTGPSSPVPPLDAAIAIMPECSVGGDGNASGRDALRSRTSSGWTFHQAASAAGLAIASGLAAMFRRDSSGGRRRSAVDDDGDGRGGGNPRSTSVDLSAKLTPPPASASAVRATSLVSLPDSRTSSGSGGSSFLAAPDSDSDDGVRVFQVGAAAAAAARRGGLGAAVAGSGARPRSLLPSPEDSEKLSIVHSLYRHTADAITGLHQDLKDGSLDGPLASITASLAGGAAAAKATRLAIANNAGLVDWAALLRLVARIAATTLNPPKSFGAGASQISVFTAAKAVNQLLYARDWAMDGALIHGGPGAGPAAWARSMTDRDLGGGGGDADANGGGDAAPDWRSGSVIDIDLLRAIARRHPHEAARLLHGMDLMRVELKGYRWDSIPMSLDSDFYAVLTKGERIRLSSRVPTVAALSVARAAEAQHAATAAAAAAATGRRSRRRGGSTVMPVAGEASTVAETFAHGAAAAAAVPPPLQEVEPLGREDILMGCIFSNMWSVLTHFLLSSTQLPGYMGSLQRLRQRTYRYAVTGQFMQYGSIPLVLCMGLLLGLLGLLARGLQLLVWLAGNALLGVYGRLEVRLQPAMQQVGQRLQLNRLGRGLESVHRGVSKVVRGVDALNVVPGSAALLTVRSIPHYLSFLGVLLDPDALAELWLGVTQHYRRPRSRLASPAAAGAAGAGDSADAAAAAAGAGAGVDAGGGGGGGGGDGGPAYLSGRTTRVVVQRVPLTCAAAMPAALLYKLASSPQVNGELFASPVMRAVITWRWQHYTRYFLLLQFIEHLLYMAAFMVYAFSLSYRPALFASLLGELRTAVVDRQGCSQVPSGMQQFLLVALGVMTLSCVMQELRQIMFFKLGWLKQPWNLLDFASSAIVGLLISLHLSCKSDADTLRGLASVEVALLFIRLLYFAMADDRLGSFFSPPSRAGTVAAQPSHHTDAPRSVAVPRWPRLP</sequence>
<protein>
    <recommendedName>
        <fullName evidence="13">Ion transport domain-containing protein</fullName>
    </recommendedName>
</protein>
<feature type="region of interest" description="Disordered" evidence="9">
    <location>
        <begin position="512"/>
        <end position="542"/>
    </location>
</feature>
<name>A0A150G620_GONPE</name>
<evidence type="ECO:0000313" key="12">
    <source>
        <dbReference type="Proteomes" id="UP000075714"/>
    </source>
</evidence>
<evidence type="ECO:0000256" key="5">
    <source>
        <dbReference type="ARBA" id="ARBA00022737"/>
    </source>
</evidence>
<evidence type="ECO:0000256" key="6">
    <source>
        <dbReference type="ARBA" id="ARBA00022837"/>
    </source>
</evidence>
<dbReference type="SMART" id="SM00248">
    <property type="entry name" value="ANK"/>
    <property type="match status" value="4"/>
</dbReference>
<feature type="region of interest" description="Disordered" evidence="9">
    <location>
        <begin position="785"/>
        <end position="822"/>
    </location>
</feature>
<feature type="region of interest" description="Disordered" evidence="9">
    <location>
        <begin position="1059"/>
        <end position="1132"/>
    </location>
</feature>
<keyword evidence="4" id="KW-0109">Calcium transport</keyword>